<organism evidence="1 2">
    <name type="scientific">Caulobacter phage CcrColossus</name>
    <dbReference type="NCBI Taxonomy" id="1211640"/>
    <lineage>
        <taxon>Viruses</taxon>
        <taxon>Duplodnaviria</taxon>
        <taxon>Heunggongvirae</taxon>
        <taxon>Uroviricota</taxon>
        <taxon>Caudoviricetes</taxon>
        <taxon>Jeanschmidtviridae</taxon>
        <taxon>Colossusvirus</taxon>
        <taxon>Colossusvirus colossus</taxon>
    </lineage>
</organism>
<evidence type="ECO:0000313" key="1">
    <source>
        <dbReference type="EMBL" id="AFU88184.1"/>
    </source>
</evidence>
<keyword evidence="2" id="KW-1185">Reference proteome</keyword>
<dbReference type="Proteomes" id="UP000000463">
    <property type="component" value="Segment"/>
</dbReference>
<dbReference type="GeneID" id="13995242"/>
<name>K4JS56_9CAUD</name>
<proteinExistence type="predicted"/>
<accession>K4JS56</accession>
<dbReference type="EMBL" id="JX100810">
    <property type="protein sequence ID" value="AFU88184.1"/>
    <property type="molecule type" value="Genomic_DNA"/>
</dbReference>
<sequence>MFDSFVYHLNAYRQRKGKYRVFRYMGREDGNPLRIVYTRNFGPSLNGETRFTLVLGIDTKLFSYSLMINRYSERYVLNPHTDGIDHNEILLLELIRARAGGVFSAGAGARSWLNGRIWRLDGGQVEHGFTKIEKGSRLTLIFQRGQHGGRCP</sequence>
<dbReference type="RefSeq" id="YP_006988548.1">
    <property type="nucleotide sequence ID" value="NC_019406.1"/>
</dbReference>
<gene>
    <name evidence="1" type="ORF">CcrColossus_gp314</name>
</gene>
<dbReference type="KEGG" id="vg:13995242"/>
<evidence type="ECO:0000313" key="2">
    <source>
        <dbReference type="Proteomes" id="UP000000463"/>
    </source>
</evidence>
<protein>
    <submittedName>
        <fullName evidence="1">Uncharacterized protein</fullName>
    </submittedName>
</protein>
<reference evidence="1 2" key="1">
    <citation type="journal article" date="2012" name="BMC Genomics">
        <title>The Caulobacter crescentus phage phiCbK: genomics of a canonical phage.</title>
        <authorList>
            <person name="Gill J.J."/>
            <person name="Berry J.D."/>
            <person name="Russell W.K."/>
            <person name="Lessor L."/>
            <person name="Escobar Garcia D.A."/>
            <person name="Hernandez D."/>
            <person name="Kane A."/>
            <person name="Keene J."/>
            <person name="Maddox M."/>
            <person name="Martin R."/>
            <person name="Mohan S."/>
            <person name="Thorn A.M."/>
            <person name="Russell D.H."/>
            <person name="Young R."/>
        </authorList>
    </citation>
    <scope>NUCLEOTIDE SEQUENCE [LARGE SCALE GENOMIC DNA]</scope>
</reference>